<dbReference type="HAMAP" id="MF_01471">
    <property type="entry name" value="Cas2"/>
    <property type="match status" value="1"/>
</dbReference>
<proteinExistence type="inferred from homology"/>
<evidence type="ECO:0000256" key="3">
    <source>
        <dbReference type="ARBA" id="ARBA00022722"/>
    </source>
</evidence>
<keyword evidence="3 9" id="KW-0540">Nuclease</keyword>
<evidence type="ECO:0000256" key="9">
    <source>
        <dbReference type="HAMAP-Rule" id="MF_01471"/>
    </source>
</evidence>
<evidence type="ECO:0000256" key="7">
    <source>
        <dbReference type="ARBA" id="ARBA00022842"/>
    </source>
</evidence>
<keyword evidence="7 9" id="KW-0460">Magnesium</keyword>
<dbReference type="InterPro" id="IPR019199">
    <property type="entry name" value="Virulence_VapD/CRISPR_Cas2"/>
</dbReference>
<dbReference type="InterPro" id="IPR021127">
    <property type="entry name" value="CRISPR_associated_Cas2"/>
</dbReference>
<accession>A0ABX3IJB3</accession>
<gene>
    <name evidence="9" type="primary">cas2</name>
    <name evidence="10" type="ORF">XJ44_01490</name>
</gene>
<dbReference type="PANTHER" id="PTHR34405">
    <property type="entry name" value="CRISPR-ASSOCIATED ENDORIBONUCLEASE CAS2"/>
    <property type="match status" value="1"/>
</dbReference>
<keyword evidence="6 9" id="KW-0378">Hydrolase</keyword>
<keyword evidence="11" id="KW-1185">Reference proteome</keyword>
<organism evidence="10 11">
    <name type="scientific">Thermosipho affectus</name>
    <dbReference type="NCBI Taxonomy" id="660294"/>
    <lineage>
        <taxon>Bacteria</taxon>
        <taxon>Thermotogati</taxon>
        <taxon>Thermotogota</taxon>
        <taxon>Thermotogae</taxon>
        <taxon>Thermotogales</taxon>
        <taxon>Fervidobacteriaceae</taxon>
        <taxon>Thermosipho</taxon>
    </lineage>
</organism>
<dbReference type="CDD" id="cd09725">
    <property type="entry name" value="Cas2_I_II_III"/>
    <property type="match status" value="1"/>
</dbReference>
<comment type="subunit">
    <text evidence="9">Homodimer, forms a heterotetramer with a Cas1 homodimer.</text>
</comment>
<evidence type="ECO:0000256" key="4">
    <source>
        <dbReference type="ARBA" id="ARBA00022723"/>
    </source>
</evidence>
<comment type="function">
    <text evidence="9">CRISPR (clustered regularly interspaced short palindromic repeat), is an adaptive immune system that provides protection against mobile genetic elements (viruses, transposable elements and conjugative plasmids). CRISPR clusters contain sequences complementary to antecedent mobile elements and target invading nucleic acids. CRISPR clusters are transcribed and processed into CRISPR RNA (crRNA). Functions as a ssRNA-specific endoribonuclease. Involved in the integration of spacer DNA into the CRISPR cassette.</text>
</comment>
<dbReference type="NCBIfam" id="TIGR01573">
    <property type="entry name" value="cas2"/>
    <property type="match status" value="1"/>
</dbReference>
<keyword evidence="4 9" id="KW-0479">Metal-binding</keyword>
<protein>
    <recommendedName>
        <fullName evidence="9">CRISPR-associated endoribonuclease Cas2</fullName>
        <ecNumber evidence="9">3.1.-.-</ecNumber>
    </recommendedName>
</protein>
<dbReference type="SUPFAM" id="SSF143430">
    <property type="entry name" value="TTP0101/SSO1404-like"/>
    <property type="match status" value="1"/>
</dbReference>
<dbReference type="Pfam" id="PF09827">
    <property type="entry name" value="CRISPR_Cas2"/>
    <property type="match status" value="1"/>
</dbReference>
<evidence type="ECO:0000256" key="6">
    <source>
        <dbReference type="ARBA" id="ARBA00022801"/>
    </source>
</evidence>
<comment type="cofactor">
    <cofactor evidence="1 9">
        <name>Mg(2+)</name>
        <dbReference type="ChEBI" id="CHEBI:18420"/>
    </cofactor>
</comment>
<sequence>MTYIISYDIKKDKKRNKISKILEEYGQRLQYSVFICQVPKKELYNILLRINPIIDKNTDSILIIPINLSKMEIIGTVKIDILTNNDNYIL</sequence>
<evidence type="ECO:0000256" key="2">
    <source>
        <dbReference type="ARBA" id="ARBA00009959"/>
    </source>
</evidence>
<dbReference type="Gene3D" id="3.30.70.240">
    <property type="match status" value="1"/>
</dbReference>
<dbReference type="PANTHER" id="PTHR34405:SF3">
    <property type="entry name" value="CRISPR-ASSOCIATED ENDORIBONUCLEASE CAS2 3"/>
    <property type="match status" value="1"/>
</dbReference>
<dbReference type="EMBL" id="LBFC01000005">
    <property type="protein sequence ID" value="ONN27914.1"/>
    <property type="molecule type" value="Genomic_DNA"/>
</dbReference>
<evidence type="ECO:0000313" key="11">
    <source>
        <dbReference type="Proteomes" id="UP000242616"/>
    </source>
</evidence>
<evidence type="ECO:0000256" key="8">
    <source>
        <dbReference type="ARBA" id="ARBA00023118"/>
    </source>
</evidence>
<keyword evidence="5 9" id="KW-0255">Endonuclease</keyword>
<evidence type="ECO:0000256" key="1">
    <source>
        <dbReference type="ARBA" id="ARBA00001946"/>
    </source>
</evidence>
<evidence type="ECO:0000256" key="5">
    <source>
        <dbReference type="ARBA" id="ARBA00022759"/>
    </source>
</evidence>
<reference evidence="10 11" key="1">
    <citation type="submission" date="2015-06" db="EMBL/GenBank/DDBJ databases">
        <title>Genome sequencing of Thermotogales isolates from hydrothermal vents.</title>
        <authorList>
            <person name="Haverkamp T.H."/>
            <person name="Kublanov I.V."/>
            <person name="Nesbo C.L."/>
        </authorList>
    </citation>
    <scope>NUCLEOTIDE SEQUENCE [LARGE SCALE GENOMIC DNA]</scope>
    <source>
        <strain evidence="11">ik275mar</strain>
    </source>
</reference>
<evidence type="ECO:0000313" key="10">
    <source>
        <dbReference type="EMBL" id="ONN27914.1"/>
    </source>
</evidence>
<keyword evidence="8 9" id="KW-0051">Antiviral defense</keyword>
<comment type="similarity">
    <text evidence="2 9">Belongs to the CRISPR-associated endoribonuclease Cas2 protein family.</text>
</comment>
<comment type="caution">
    <text evidence="10">The sequence shown here is derived from an EMBL/GenBank/DDBJ whole genome shotgun (WGS) entry which is preliminary data.</text>
</comment>
<dbReference type="EC" id="3.1.-.-" evidence="9"/>
<feature type="binding site" evidence="9">
    <location>
        <position position="8"/>
    </location>
    <ligand>
        <name>Mg(2+)</name>
        <dbReference type="ChEBI" id="CHEBI:18420"/>
        <note>catalytic</note>
    </ligand>
</feature>
<dbReference type="Proteomes" id="UP000242616">
    <property type="component" value="Unassembled WGS sequence"/>
</dbReference>
<name>A0ABX3IJB3_9BACT</name>